<comment type="caution">
    <text evidence="2">The sequence shown here is derived from an EMBL/GenBank/DDBJ whole genome shotgun (WGS) entry which is preliminary data.</text>
</comment>
<dbReference type="EMBL" id="SRRZ01000078">
    <property type="protein sequence ID" value="NQE36216.1"/>
    <property type="molecule type" value="Genomic_DNA"/>
</dbReference>
<keyword evidence="1" id="KW-0472">Membrane</keyword>
<evidence type="ECO:0000313" key="3">
    <source>
        <dbReference type="Proteomes" id="UP000702425"/>
    </source>
</evidence>
<sequence length="314" mass="37309">MNQYPIILMPDPVIQARDAVPFTWKFSEPKPLPPSYKPQPIDVLLFFYKSLPLIIPFATIGLIASRNIIVSFYISVGGILVTALNFGQQQMYYLRTLNQYKQQMCDYKDLLAEWQKREIQHKRQITESQKPEKIKQYRYQIIKDILIKTVPPDGRIVSTKSQWLESKFYKNLQQLFQDKIYNNLIIQKSQSYQPYCIEISYFDKLTNLRIDITIDKPYHDESGEPKNYEVIVQENQRHQLFLEKGWIVIRFAEEQVVCWPQSCCRVIAEVINQIIGTPLPDELTIVETLRPIQQWNEFEARQMAQDRYRDNYLI</sequence>
<proteinExistence type="predicted"/>
<evidence type="ECO:0008006" key="4">
    <source>
        <dbReference type="Google" id="ProtNLM"/>
    </source>
</evidence>
<gene>
    <name evidence="2" type="ORF">E5S67_03979</name>
</gene>
<evidence type="ECO:0000313" key="2">
    <source>
        <dbReference type="EMBL" id="NQE36216.1"/>
    </source>
</evidence>
<evidence type="ECO:0000256" key="1">
    <source>
        <dbReference type="SAM" id="Phobius"/>
    </source>
</evidence>
<reference evidence="2 3" key="1">
    <citation type="journal article" date="2020" name="Sci. Rep.">
        <title>A novel cyanobacterial geosmin producer, revising GeoA distribution and dispersion patterns in Bacteria.</title>
        <authorList>
            <person name="Churro C."/>
            <person name="Semedo-Aguiar A.P."/>
            <person name="Silva A.D."/>
            <person name="Pereira-Leal J.B."/>
            <person name="Leite R.B."/>
        </authorList>
    </citation>
    <scope>NUCLEOTIDE SEQUENCE [LARGE SCALE GENOMIC DNA]</scope>
    <source>
        <strain evidence="2 3">IPMA8</strain>
    </source>
</reference>
<name>A0ABX2D0X4_9CYAN</name>
<dbReference type="Proteomes" id="UP000702425">
    <property type="component" value="Unassembled WGS sequence"/>
</dbReference>
<keyword evidence="3" id="KW-1185">Reference proteome</keyword>
<organism evidence="2 3">
    <name type="scientific">Microcoleus asticus IPMA8</name>
    <dbReference type="NCBI Taxonomy" id="2563858"/>
    <lineage>
        <taxon>Bacteria</taxon>
        <taxon>Bacillati</taxon>
        <taxon>Cyanobacteriota</taxon>
        <taxon>Cyanophyceae</taxon>
        <taxon>Oscillatoriophycideae</taxon>
        <taxon>Oscillatoriales</taxon>
        <taxon>Microcoleaceae</taxon>
        <taxon>Microcoleus</taxon>
        <taxon>Microcoleus asticus</taxon>
    </lineage>
</organism>
<keyword evidence="1" id="KW-0812">Transmembrane</keyword>
<feature type="transmembrane region" description="Helical" evidence="1">
    <location>
        <begin position="70"/>
        <end position="87"/>
    </location>
</feature>
<accession>A0ABX2D0X4</accession>
<dbReference type="RefSeq" id="WP_216670601.1">
    <property type="nucleotide sequence ID" value="NZ_SRRZ01000078.1"/>
</dbReference>
<keyword evidence="1" id="KW-1133">Transmembrane helix</keyword>
<protein>
    <recommendedName>
        <fullName evidence="4">DUF559 domain-containing protein</fullName>
    </recommendedName>
</protein>
<feature type="transmembrane region" description="Helical" evidence="1">
    <location>
        <begin position="43"/>
        <end position="64"/>
    </location>
</feature>